<dbReference type="InterPro" id="IPR036393">
    <property type="entry name" value="AceGlu_kinase-like_sf"/>
</dbReference>
<feature type="domain" description="Aspartate/glutamate/uridylate kinase" evidence="13">
    <location>
        <begin position="5"/>
        <end position="238"/>
    </location>
</feature>
<dbReference type="PIRSF" id="PIRSF016496">
    <property type="entry name" value="Kin_FomA"/>
    <property type="match status" value="1"/>
</dbReference>
<dbReference type="AlphaFoldDB" id="D3TCE9"/>
<evidence type="ECO:0000256" key="4">
    <source>
        <dbReference type="ARBA" id="ARBA00022679"/>
    </source>
</evidence>
<evidence type="ECO:0000256" key="11">
    <source>
        <dbReference type="PIRSR" id="PIRSR016496-1"/>
    </source>
</evidence>
<evidence type="ECO:0000256" key="6">
    <source>
        <dbReference type="ARBA" id="ARBA00022777"/>
    </source>
</evidence>
<name>D3TCE9_ACIB4</name>
<dbReference type="PANTHER" id="PTHR43654:SF1">
    <property type="entry name" value="ISOPENTENYL PHOSPHATE KINASE"/>
    <property type="match status" value="1"/>
</dbReference>
<dbReference type="CDD" id="cd04241">
    <property type="entry name" value="AAK_FomA-like"/>
    <property type="match status" value="1"/>
</dbReference>
<evidence type="ECO:0000256" key="10">
    <source>
        <dbReference type="PIRNR" id="PIRNR016496"/>
    </source>
</evidence>
<evidence type="ECO:0000256" key="7">
    <source>
        <dbReference type="ARBA" id="ARBA00022840"/>
    </source>
</evidence>
<comment type="similarity">
    <text evidence="1 10">Belongs to the isopentenyl phosphate kinase family.</text>
</comment>
<keyword evidence="7 10" id="KW-0067">ATP-binding</keyword>
<evidence type="ECO:0000256" key="12">
    <source>
        <dbReference type="PIRSR" id="PIRSR016496-2"/>
    </source>
</evidence>
<dbReference type="PANTHER" id="PTHR43654">
    <property type="entry name" value="GLUTAMATE 5-KINASE"/>
    <property type="match status" value="1"/>
</dbReference>
<evidence type="ECO:0000313" key="14">
    <source>
        <dbReference type="EMBL" id="ADD08234.1"/>
    </source>
</evidence>
<comment type="subunit">
    <text evidence="10">Homodimer.</text>
</comment>
<evidence type="ECO:0000256" key="9">
    <source>
        <dbReference type="ARBA" id="ARBA00049063"/>
    </source>
</evidence>
<feature type="binding site" evidence="11">
    <location>
        <position position="52"/>
    </location>
    <ligand>
        <name>substrate</name>
    </ligand>
</feature>
<dbReference type="GO" id="GO:0005524">
    <property type="term" value="F:ATP binding"/>
    <property type="evidence" value="ECO:0007669"/>
    <property type="project" value="UniProtKB-KW"/>
</dbReference>
<dbReference type="GO" id="GO:0016114">
    <property type="term" value="P:terpenoid biosynthetic process"/>
    <property type="evidence" value="ECO:0007669"/>
    <property type="project" value="TreeGrafter"/>
</dbReference>
<dbReference type="SUPFAM" id="SSF53633">
    <property type="entry name" value="Carbamate kinase-like"/>
    <property type="match status" value="1"/>
</dbReference>
<dbReference type="NCBIfam" id="NF040647">
    <property type="entry name" value="IPPK_Arch"/>
    <property type="match status" value="1"/>
</dbReference>
<comment type="catalytic activity">
    <reaction evidence="9 10">
        <text>isopentenyl phosphate + ATP = isopentenyl diphosphate + ADP</text>
        <dbReference type="Rhea" id="RHEA:33963"/>
        <dbReference type="ChEBI" id="CHEBI:30616"/>
        <dbReference type="ChEBI" id="CHEBI:65078"/>
        <dbReference type="ChEBI" id="CHEBI:128769"/>
        <dbReference type="ChEBI" id="CHEBI:456216"/>
        <dbReference type="EC" id="2.7.4.26"/>
    </reaction>
</comment>
<evidence type="ECO:0000256" key="3">
    <source>
        <dbReference type="ARBA" id="ARBA00017267"/>
    </source>
</evidence>
<accession>D3TCE9</accession>
<keyword evidence="6 10" id="KW-0418">Kinase</keyword>
<dbReference type="Gene3D" id="3.40.1160.10">
    <property type="entry name" value="Acetylglutamate kinase-like"/>
    <property type="match status" value="1"/>
</dbReference>
<keyword evidence="8" id="KW-0414">Isoprene biosynthesis</keyword>
<dbReference type="EC" id="2.7.4.26" evidence="2 10"/>
<organism evidence="14 15">
    <name type="scientific">Aciduliprofundum boonei (strain DSM 19572 / T469)</name>
    <dbReference type="NCBI Taxonomy" id="439481"/>
    <lineage>
        <taxon>Archaea</taxon>
        <taxon>Methanobacteriati</taxon>
        <taxon>Thermoplasmatota</taxon>
        <taxon>DHVE2 group</taxon>
        <taxon>Candidatus Aciduliprofundum</taxon>
    </lineage>
</organism>
<dbReference type="GO" id="GO:0016301">
    <property type="term" value="F:kinase activity"/>
    <property type="evidence" value="ECO:0007669"/>
    <property type="project" value="UniProtKB-KW"/>
</dbReference>
<gene>
    <name evidence="14" type="ordered locus">Aboo_0423</name>
</gene>
<sequence length="264" mass="29780">MGLSVIKLGGSLLTDKSKPYTMRKEKFREIARELKESMDEMIIVHGVGSYGHPPVKEYKLYRGYTGKENLLNLAKTQSIVFELRLEFVRALQEEGINAMIFLPSSQIVAEGMKIKKICIEPIKRFLEMGMTPVFGGDIVVDTKMGYSVCSGDLIAAHLASELNAERLIFATDVDGIYTKDPKKDKNAKLLKEINLENMDELAKLTGSAFTDVTSGMYGKIETIRKYKNDLKNTEIVILSMLKEGNLKAYMRNMKDAKYTKIKIK</sequence>
<keyword evidence="15" id="KW-1185">Reference proteome</keyword>
<dbReference type="Proteomes" id="UP000001400">
    <property type="component" value="Chromosome"/>
</dbReference>
<protein>
    <recommendedName>
        <fullName evidence="3 10">Isopentenyl phosphate kinase</fullName>
        <shortName evidence="10">IPK</shortName>
        <ecNumber evidence="2 10">2.7.4.26</ecNumber>
    </recommendedName>
</protein>
<evidence type="ECO:0000313" key="15">
    <source>
        <dbReference type="Proteomes" id="UP000001400"/>
    </source>
</evidence>
<evidence type="ECO:0000256" key="8">
    <source>
        <dbReference type="ARBA" id="ARBA00023229"/>
    </source>
</evidence>
<proteinExistence type="inferred from homology"/>
<feature type="binding site" evidence="11">
    <location>
        <position position="215"/>
    </location>
    <ligand>
        <name>ATP</name>
        <dbReference type="ChEBI" id="CHEBI:30616"/>
    </ligand>
</feature>
<feature type="site" description="Transition state stabilizer" evidence="12">
    <location>
        <position position="16"/>
    </location>
</feature>
<feature type="binding site" evidence="11">
    <location>
        <position position="151"/>
    </location>
    <ligand>
        <name>substrate</name>
    </ligand>
</feature>
<evidence type="ECO:0000259" key="13">
    <source>
        <dbReference type="Pfam" id="PF00696"/>
    </source>
</evidence>
<evidence type="ECO:0000256" key="2">
    <source>
        <dbReference type="ARBA" id="ARBA00012908"/>
    </source>
</evidence>
<dbReference type="EMBL" id="CP001941">
    <property type="protein sequence ID" value="ADD08234.1"/>
    <property type="molecule type" value="Genomic_DNA"/>
</dbReference>
<evidence type="ECO:0000256" key="1">
    <source>
        <dbReference type="ARBA" id="ARBA00010540"/>
    </source>
</evidence>
<keyword evidence="4 10" id="KW-0808">Transferase</keyword>
<feature type="binding site" evidence="11">
    <location>
        <position position="219"/>
    </location>
    <ligand>
        <name>ATP</name>
        <dbReference type="ChEBI" id="CHEBI:30616"/>
    </ligand>
</feature>
<feature type="binding site" evidence="11">
    <location>
        <position position="48"/>
    </location>
    <ligand>
        <name>ATP</name>
        <dbReference type="ChEBI" id="CHEBI:30616"/>
    </ligand>
</feature>
<feature type="binding site" evidence="11">
    <location>
        <begin position="177"/>
        <end position="182"/>
    </location>
    <ligand>
        <name>ATP</name>
        <dbReference type="ChEBI" id="CHEBI:30616"/>
    </ligand>
</feature>
<dbReference type="InterPro" id="IPR024192">
    <property type="entry name" value="Fosfomycin_R_FomA-type"/>
</dbReference>
<dbReference type="Pfam" id="PF00696">
    <property type="entry name" value="AA_kinase"/>
    <property type="match status" value="1"/>
</dbReference>
<dbReference type="GO" id="GO:0102043">
    <property type="term" value="F:isopentenyl phosphate kinase activity"/>
    <property type="evidence" value="ECO:0007669"/>
    <property type="project" value="UniProtKB-EC"/>
</dbReference>
<dbReference type="HOGENOM" id="CLU_070213_0_0_2"/>
<evidence type="ECO:0000256" key="5">
    <source>
        <dbReference type="ARBA" id="ARBA00022741"/>
    </source>
</evidence>
<dbReference type="InterPro" id="IPR001048">
    <property type="entry name" value="Asp/Glu/Uridylate_kinase"/>
</dbReference>
<keyword evidence="5 10" id="KW-0547">Nucleotide-binding</keyword>
<dbReference type="KEGG" id="abi:Aboo_0423"/>
<comment type="function">
    <text evidence="10">Catalyzes the formation of isopentenyl diphosphate (IPP), the building block of all isoprenoids.</text>
</comment>
<reference evidence="14" key="1">
    <citation type="submission" date="2010-02" db="EMBL/GenBank/DDBJ databases">
        <title>Complete sequence of Aciduliprofundum boonei T469.</title>
        <authorList>
            <consortium name="US DOE Joint Genome Institute"/>
            <person name="Lucas S."/>
            <person name="Copeland A."/>
            <person name="Lapidus A."/>
            <person name="Cheng J.-F."/>
            <person name="Bruce D."/>
            <person name="Goodwin L."/>
            <person name="Pitluck S."/>
            <person name="Saunders E."/>
            <person name="Detter J.C."/>
            <person name="Han C."/>
            <person name="Tapia R."/>
            <person name="Land M."/>
            <person name="Hauser L."/>
            <person name="Kyrpides N."/>
            <person name="Mikhailova N."/>
            <person name="Flores G."/>
            <person name="Reysenbach A.-L."/>
            <person name="Woyke T."/>
        </authorList>
    </citation>
    <scope>NUCLEOTIDE SEQUENCE</scope>
    <source>
        <strain evidence="14">T469</strain>
    </source>
</reference>
<dbReference type="GO" id="GO:0005829">
    <property type="term" value="C:cytosol"/>
    <property type="evidence" value="ECO:0007669"/>
    <property type="project" value="TreeGrafter"/>
</dbReference>
<feature type="binding site" evidence="11">
    <location>
        <begin position="7"/>
        <end position="11"/>
    </location>
    <ligand>
        <name>ATP</name>
        <dbReference type="ChEBI" id="CHEBI:30616"/>
    </ligand>
</feature>
<feature type="binding site" evidence="11">
    <location>
        <position position="172"/>
    </location>
    <ligand>
        <name>ATP</name>
        <dbReference type="ChEBI" id="CHEBI:30616"/>
    </ligand>
</feature>